<dbReference type="PANTHER" id="PTHR21314">
    <property type="entry name" value="QUEUOSINE 5'-PHOSPHATE N-GLYCOSYLASE_HYDROLASE-RELATED"/>
    <property type="match status" value="1"/>
</dbReference>
<keyword evidence="4" id="KW-1185">Reference proteome</keyword>
<dbReference type="PANTHER" id="PTHR21314:SF1">
    <property type="entry name" value="QUEUOSINE SALVAGE PROTEIN"/>
    <property type="match status" value="1"/>
</dbReference>
<dbReference type="Gene3D" id="1.10.1510.10">
    <property type="entry name" value="Uncharacterised protein YqeY/AIM41 PF09424, N-terminal domain"/>
    <property type="match status" value="1"/>
</dbReference>
<dbReference type="AlphaFoldDB" id="A0AAW0C893"/>
<dbReference type="EMBL" id="JAYKXP010000054">
    <property type="protein sequence ID" value="KAK7035236.1"/>
    <property type="molecule type" value="Genomic_DNA"/>
</dbReference>
<dbReference type="Pfam" id="PF09424">
    <property type="entry name" value="YqeY"/>
    <property type="match status" value="1"/>
</dbReference>
<gene>
    <name evidence="2" type="primary">AIM41</name>
    <name evidence="3" type="ORF">VNI00_012003</name>
</gene>
<organism evidence="3 4">
    <name type="scientific">Paramarasmius palmivorus</name>
    <dbReference type="NCBI Taxonomy" id="297713"/>
    <lineage>
        <taxon>Eukaryota</taxon>
        <taxon>Fungi</taxon>
        <taxon>Dikarya</taxon>
        <taxon>Basidiomycota</taxon>
        <taxon>Agaricomycotina</taxon>
        <taxon>Agaricomycetes</taxon>
        <taxon>Agaricomycetidae</taxon>
        <taxon>Agaricales</taxon>
        <taxon>Marasmiineae</taxon>
        <taxon>Marasmiaceae</taxon>
        <taxon>Paramarasmius</taxon>
    </lineage>
</organism>
<evidence type="ECO:0000256" key="1">
    <source>
        <dbReference type="RuleBase" id="RU365002"/>
    </source>
</evidence>
<comment type="function">
    <text evidence="1">Catalyzes the hydrolysis of queuosine 5'-phosphate, releasing the nucleobase queuine (q). Is required for salvage of queuine from exogenous queuosine (Q) that is imported and then converted to queuosine 5'-phosphate intracellularly.</text>
</comment>
<accession>A0AAW0C893</accession>
<reference evidence="3 4" key="1">
    <citation type="submission" date="2024-01" db="EMBL/GenBank/DDBJ databases">
        <title>A draft genome for a cacao thread blight-causing isolate of Paramarasmius palmivorus.</title>
        <authorList>
            <person name="Baruah I.K."/>
            <person name="Bukari Y."/>
            <person name="Amoako-Attah I."/>
            <person name="Meinhardt L.W."/>
            <person name="Bailey B.A."/>
            <person name="Cohen S.P."/>
        </authorList>
    </citation>
    <scope>NUCLEOTIDE SEQUENCE [LARGE SCALE GENOMIC DNA]</scope>
    <source>
        <strain evidence="3 4">GH-12</strain>
    </source>
</reference>
<dbReference type="GO" id="GO:0005739">
    <property type="term" value="C:mitochondrion"/>
    <property type="evidence" value="ECO:0007669"/>
    <property type="project" value="UniProtKB-SubCell"/>
</dbReference>
<dbReference type="GO" id="GO:0006400">
    <property type="term" value="P:tRNA modification"/>
    <property type="evidence" value="ECO:0007669"/>
    <property type="project" value="TreeGrafter"/>
</dbReference>
<protein>
    <recommendedName>
        <fullName evidence="1 2">Multifunctional fusion protein</fullName>
    </recommendedName>
    <domain>
        <recommendedName>
            <fullName evidence="1">Queuosine 5'-phosphate N-glycosylase/hydrolase</fullName>
            <ecNumber evidence="1">3.2.2.-</ecNumber>
        </recommendedName>
        <alternativeName>
            <fullName evidence="1">Queuosine-nucleotide N-glycosylase/hydrolase</fullName>
        </alternativeName>
    </domain>
    <domain>
        <recommendedName>
            <fullName evidence="2">Altered inheritance of mitochondria protein 41</fullName>
        </recommendedName>
    </domain>
</protein>
<dbReference type="InterPro" id="IPR042184">
    <property type="entry name" value="YqeY/Aim41_N"/>
</dbReference>
<comment type="similarity">
    <text evidence="2">Belongs to the AIM41 family.</text>
</comment>
<evidence type="ECO:0000256" key="2">
    <source>
        <dbReference type="RuleBase" id="RU365099"/>
    </source>
</evidence>
<comment type="caution">
    <text evidence="3">The sequence shown here is derived from an EMBL/GenBank/DDBJ whole genome shotgun (WGS) entry which is preliminary data.</text>
</comment>
<sequence>MSSSTPFPPSHQYLQSVRQSSQSLTTSSNITISNESITRLLLSPTFTSSFSRVSKHHGLALPLNFPSHLTELNLLSILSLLNFGSGFRKPLHEATGRGAWDTIRALVFGMYISSDDTLTAKGMKEVSESQIAELIGVSIHTESPHPTIPGVTVGTIGGPLYDLVKLITGVLNQTGKILIDGGYPDLGSFVLEALKEAKGDVEVILERDVQLVKAFPALQDMSTVNNQPIYCFKKALFLVHALTVRFTSTSFPGIIIPDTRNLPVFSDNVLPSLLIYLGVIDLQGNPELKELFKDSFDPSVLELETPLTEQTSVIDDGPHLSSAQSYILRAAAIHACERIVEVAKTLDVGEELKWINELTLPDLDMWLWSIAKDRKDYRKKMGRLSLARRYTSAAENDLRKVLTSRIKDAMKSKNQLASTTLRSVLSEINAADKAATSPVPTGAIISIIRKAHARRNDSAAQFTQASRPDLAEKELKEAEILSDFLPPLLGQDQIDSHIQEVISTLTPQEKAAGPKITGKIFKSFYGKVDKSTVDPELVKKRVGVLLAEAS</sequence>
<dbReference type="Pfam" id="PF10343">
    <property type="entry name" value="Q_salvage"/>
    <property type="match status" value="1"/>
</dbReference>
<dbReference type="InterPro" id="IPR019004">
    <property type="entry name" value="YqeY/Aim41"/>
</dbReference>
<dbReference type="GO" id="GO:0016884">
    <property type="term" value="F:carbon-nitrogen ligase activity, with glutamine as amido-N-donor"/>
    <property type="evidence" value="ECO:0007669"/>
    <property type="project" value="UniProtKB-UniRule"/>
</dbReference>
<keyword evidence="2" id="KW-0496">Mitochondrion</keyword>
<comment type="similarity">
    <text evidence="1">Belongs to the QNG1 protein family.</text>
</comment>
<dbReference type="InterPro" id="IPR003789">
    <property type="entry name" value="Asn/Gln_tRNA_amidoTrase-B-like"/>
</dbReference>
<dbReference type="Proteomes" id="UP001383192">
    <property type="component" value="Unassembled WGS sequence"/>
</dbReference>
<comment type="subcellular location">
    <subcellularLocation>
        <location evidence="2">Mitochondrion</location>
    </subcellularLocation>
</comment>
<dbReference type="GO" id="GO:0016787">
    <property type="term" value="F:hydrolase activity"/>
    <property type="evidence" value="ECO:0007669"/>
    <property type="project" value="UniProtKB-KW"/>
</dbReference>
<evidence type="ECO:0000313" key="3">
    <source>
        <dbReference type="EMBL" id="KAK7035236.1"/>
    </source>
</evidence>
<dbReference type="SUPFAM" id="SSF89095">
    <property type="entry name" value="GatB/YqeY motif"/>
    <property type="match status" value="1"/>
</dbReference>
<dbReference type="InterPro" id="IPR019438">
    <property type="entry name" value="Q_salvage"/>
</dbReference>
<keyword evidence="1" id="KW-0378">Hydrolase</keyword>
<evidence type="ECO:0000313" key="4">
    <source>
        <dbReference type="Proteomes" id="UP001383192"/>
    </source>
</evidence>
<dbReference type="EC" id="3.2.2.-" evidence="1"/>
<proteinExistence type="inferred from homology"/>
<comment type="catalytic activity">
    <reaction evidence="1">
        <text>queuosine 5'-phosphate + H2O = queuine + D-ribose 5-phosphate</text>
        <dbReference type="Rhea" id="RHEA:75387"/>
        <dbReference type="ChEBI" id="CHEBI:15377"/>
        <dbReference type="ChEBI" id="CHEBI:17433"/>
        <dbReference type="ChEBI" id="CHEBI:78346"/>
        <dbReference type="ChEBI" id="CHEBI:194371"/>
    </reaction>
    <physiologicalReaction direction="left-to-right" evidence="1">
        <dbReference type="Rhea" id="RHEA:75388"/>
    </physiologicalReaction>
</comment>
<name>A0AAW0C893_9AGAR</name>